<evidence type="ECO:0000313" key="1">
    <source>
        <dbReference type="EMBL" id="SFU82771.1"/>
    </source>
</evidence>
<proteinExistence type="predicted"/>
<sequence length="243" mass="28330">MHGDFKNYASACDIARLAILYMEGGIYLDVDVELTDPDIKHTKSHVFDKNLPFEKRFKRRARFEKLELESDIGFGDCHGMGWGRVSKSDEKWNIRYLDSCRIKQLVYNEFANGIIAAQPQSEKVMALLVFMASNIRKNSYNEDDKTLSSKWRTGIVPNLPSINTLEYRRNRRLNLTVDMTGPQSYQELFSIVKNKELSNQHEIDVIGPPKDWQMNSRLDLMFKRVNSDANWANVIRRKNNYIL</sequence>
<dbReference type="AlphaFoldDB" id="A0A1I7JCB5"/>
<dbReference type="EMBL" id="FPBJ01000030">
    <property type="protein sequence ID" value="SFU82771.1"/>
    <property type="molecule type" value="Genomic_DNA"/>
</dbReference>
<dbReference type="RefSeq" id="WP_092552696.1">
    <property type="nucleotide sequence ID" value="NZ_CAWRBG010000042.1"/>
</dbReference>
<dbReference type="SUPFAM" id="SSF53448">
    <property type="entry name" value="Nucleotide-diphospho-sugar transferases"/>
    <property type="match status" value="1"/>
</dbReference>
<reference evidence="2" key="1">
    <citation type="submission" date="2016-10" db="EMBL/GenBank/DDBJ databases">
        <authorList>
            <person name="Varghese N."/>
            <person name="Submissions S."/>
        </authorList>
    </citation>
    <scope>NUCLEOTIDE SEQUENCE [LARGE SCALE GENOMIC DNA]</scope>
    <source>
        <strain evidence="2">DSM 18168</strain>
    </source>
</reference>
<dbReference type="InterPro" id="IPR029044">
    <property type="entry name" value="Nucleotide-diphossugar_trans"/>
</dbReference>
<dbReference type="InterPro" id="IPR007577">
    <property type="entry name" value="GlycoTrfase_DXD_sugar-bd_CS"/>
</dbReference>
<dbReference type="Gene3D" id="3.90.550.20">
    <property type="match status" value="1"/>
</dbReference>
<accession>A0A1I7JCB5</accession>
<dbReference type="Pfam" id="PF04488">
    <property type="entry name" value="Gly_transf_sug"/>
    <property type="match status" value="1"/>
</dbReference>
<keyword evidence="2" id="KW-1185">Reference proteome</keyword>
<gene>
    <name evidence="1" type="ORF">SAMN05421784_1309</name>
</gene>
<dbReference type="OrthoDB" id="5605951at2"/>
<organism evidence="1 2">
    <name type="scientific">Xenorhabdus koppenhoeferi</name>
    <dbReference type="NCBI Taxonomy" id="351659"/>
    <lineage>
        <taxon>Bacteria</taxon>
        <taxon>Pseudomonadati</taxon>
        <taxon>Pseudomonadota</taxon>
        <taxon>Gammaproteobacteria</taxon>
        <taxon>Enterobacterales</taxon>
        <taxon>Morganellaceae</taxon>
        <taxon>Xenorhabdus</taxon>
    </lineage>
</organism>
<evidence type="ECO:0000313" key="2">
    <source>
        <dbReference type="Proteomes" id="UP000242496"/>
    </source>
</evidence>
<protein>
    <submittedName>
        <fullName evidence="1">Glycosyltransferase sugar-binding region containing DXD motif-containing protein</fullName>
    </submittedName>
</protein>
<name>A0A1I7JCB5_9GAMM</name>
<dbReference type="GO" id="GO:0016740">
    <property type="term" value="F:transferase activity"/>
    <property type="evidence" value="ECO:0007669"/>
    <property type="project" value="UniProtKB-KW"/>
</dbReference>
<dbReference type="Proteomes" id="UP000242496">
    <property type="component" value="Unassembled WGS sequence"/>
</dbReference>
<keyword evidence="1" id="KW-0808">Transferase</keyword>